<dbReference type="GO" id="GO:0006072">
    <property type="term" value="P:glycerol-3-phosphate metabolic process"/>
    <property type="evidence" value="ECO:0007669"/>
    <property type="project" value="UniProtKB-UniRule"/>
</dbReference>
<feature type="domain" description="Alpha-glycerophosphate oxidase C-terminal" evidence="9">
    <location>
        <begin position="400"/>
        <end position="513"/>
    </location>
</feature>
<evidence type="ECO:0000256" key="2">
    <source>
        <dbReference type="ARBA" id="ARBA00007330"/>
    </source>
</evidence>
<evidence type="ECO:0000256" key="3">
    <source>
        <dbReference type="ARBA" id="ARBA00022630"/>
    </source>
</evidence>
<sequence length="594" mass="64953">MTILPSSAARPARRADTDVDVVVIGGGVNGVGVARDASQRGLKVALFERNDLAFGASGNSSGMIHGGLRYLTSDPHVTENSCRDSGHIQAIAPHLLFRIPFLVPFEDARHGRILYTLADGFFEAYDKYQPLKRGKPHARLSPDELRRLEPGLHGELVGGFSFDEWGIDGARLCIANAVDAIERGAKVYVGHTVERVERREDTGEVVAVRYRDRVTGEGGRLRTSTVVNATGAWSPITASLAGLPAASSRVRPGKGVHVVFDRRLTNYAIMARTIDGRQIFLEPWQNMSVIGTTDDDFYGDLDQVRATSEEVRYLVQGIARVFPQIHEARAIGTYAGVRPTLYAYGPTEDALSREHQIIDHAAHGAPGLYSMIGGKLASFRLFAQEMTDVLARRFDLGARCVTHTTALPGGDRPVDALALSRRMEIDAVAARRLVYRHGSRALRIEERVRERPREAATVCPCEPVIEAEVRYVLRHELARSVADVARRTRLGLGACGGMRCAARCGQIVAQELSLPPRDGMRQAVEFLSRQAMTRAVALGPEQARQEALAIASVRSELGAPAGDEATAAACEDSDRRSPRSAREPEERAWRDRSS</sequence>
<dbReference type="GO" id="GO:0009331">
    <property type="term" value="C:glycerol-3-phosphate dehydrogenase (FAD) complex"/>
    <property type="evidence" value="ECO:0007669"/>
    <property type="project" value="UniProtKB-UniRule"/>
</dbReference>
<evidence type="ECO:0000256" key="6">
    <source>
        <dbReference type="RuleBase" id="RU361217"/>
    </source>
</evidence>
<dbReference type="InterPro" id="IPR006076">
    <property type="entry name" value="FAD-dep_OxRdtase"/>
</dbReference>
<dbReference type="PRINTS" id="PR01001">
    <property type="entry name" value="FADG3PDH"/>
</dbReference>
<dbReference type="EMBL" id="JEME01000909">
    <property type="protein sequence ID" value="KYG08708.1"/>
    <property type="molecule type" value="Genomic_DNA"/>
</dbReference>
<dbReference type="InterPro" id="IPR036188">
    <property type="entry name" value="FAD/NAD-bd_sf"/>
</dbReference>
<keyword evidence="5 6" id="KW-0560">Oxidoreductase</keyword>
<dbReference type="InterPro" id="IPR031656">
    <property type="entry name" value="DAO_C"/>
</dbReference>
<reference evidence="10 11" key="1">
    <citation type="submission" date="2014-02" db="EMBL/GenBank/DDBJ databases">
        <title>The small core and large imbalanced accessory genome model reveals a collaborative survival strategy of Sorangium cellulosum strains in nature.</title>
        <authorList>
            <person name="Han K."/>
            <person name="Peng R."/>
            <person name="Blom J."/>
            <person name="Li Y.-Z."/>
        </authorList>
    </citation>
    <scope>NUCLEOTIDE SEQUENCE [LARGE SCALE GENOMIC DNA]</scope>
    <source>
        <strain evidence="10 11">So0007-03</strain>
    </source>
</reference>
<comment type="cofactor">
    <cofactor evidence="1 6">
        <name>FAD</name>
        <dbReference type="ChEBI" id="CHEBI:57692"/>
    </cofactor>
</comment>
<feature type="region of interest" description="Disordered" evidence="7">
    <location>
        <begin position="559"/>
        <end position="594"/>
    </location>
</feature>
<evidence type="ECO:0000256" key="1">
    <source>
        <dbReference type="ARBA" id="ARBA00001974"/>
    </source>
</evidence>
<dbReference type="InterPro" id="IPR000447">
    <property type="entry name" value="G3P_DH_FAD-dep"/>
</dbReference>
<dbReference type="EC" id="1.1.5.3" evidence="6"/>
<comment type="catalytic activity">
    <reaction evidence="6">
        <text>a quinone + sn-glycerol 3-phosphate = dihydroxyacetone phosphate + a quinol</text>
        <dbReference type="Rhea" id="RHEA:18977"/>
        <dbReference type="ChEBI" id="CHEBI:24646"/>
        <dbReference type="ChEBI" id="CHEBI:57597"/>
        <dbReference type="ChEBI" id="CHEBI:57642"/>
        <dbReference type="ChEBI" id="CHEBI:132124"/>
        <dbReference type="EC" id="1.1.5.3"/>
    </reaction>
</comment>
<dbReference type="PANTHER" id="PTHR11985">
    <property type="entry name" value="GLYCEROL-3-PHOSPHATE DEHYDROGENASE"/>
    <property type="match status" value="1"/>
</dbReference>
<dbReference type="Gene3D" id="3.30.9.10">
    <property type="entry name" value="D-Amino Acid Oxidase, subunit A, domain 2"/>
    <property type="match status" value="1"/>
</dbReference>
<protein>
    <recommendedName>
        <fullName evidence="6">Glycerol-3-phosphate dehydrogenase</fullName>
        <ecNumber evidence="6">1.1.5.3</ecNumber>
    </recommendedName>
</protein>
<evidence type="ECO:0000256" key="4">
    <source>
        <dbReference type="ARBA" id="ARBA00022827"/>
    </source>
</evidence>
<evidence type="ECO:0000313" key="10">
    <source>
        <dbReference type="EMBL" id="KYG08708.1"/>
    </source>
</evidence>
<comment type="caution">
    <text evidence="10">The sequence shown here is derived from an EMBL/GenBank/DDBJ whole genome shotgun (WGS) entry which is preliminary data.</text>
</comment>
<dbReference type="Pfam" id="PF01266">
    <property type="entry name" value="DAO"/>
    <property type="match status" value="1"/>
</dbReference>
<dbReference type="PANTHER" id="PTHR11985:SF15">
    <property type="entry name" value="GLYCEROL-3-PHOSPHATE DEHYDROGENASE, MITOCHONDRIAL"/>
    <property type="match status" value="1"/>
</dbReference>
<dbReference type="Gene3D" id="3.50.50.60">
    <property type="entry name" value="FAD/NAD(P)-binding domain"/>
    <property type="match status" value="1"/>
</dbReference>
<accession>A0A150TW35</accession>
<dbReference type="PROSITE" id="PS00977">
    <property type="entry name" value="FAD_G3PDH_1"/>
    <property type="match status" value="1"/>
</dbReference>
<keyword evidence="3 6" id="KW-0285">Flavoprotein</keyword>
<dbReference type="Pfam" id="PF16901">
    <property type="entry name" value="DAO_C"/>
    <property type="match status" value="1"/>
</dbReference>
<dbReference type="AlphaFoldDB" id="A0A150TW35"/>
<keyword evidence="4" id="KW-0274">FAD</keyword>
<evidence type="ECO:0000313" key="11">
    <source>
        <dbReference type="Proteomes" id="UP000075502"/>
    </source>
</evidence>
<name>A0A150TW35_SORCE</name>
<gene>
    <name evidence="10" type="ORF">BE21_22085</name>
</gene>
<dbReference type="GO" id="GO:0004368">
    <property type="term" value="F:glycerol-3-phosphate dehydrogenase (quinone) activity"/>
    <property type="evidence" value="ECO:0007669"/>
    <property type="project" value="UniProtKB-EC"/>
</dbReference>
<dbReference type="CDD" id="cd19946">
    <property type="entry name" value="GlpA-like_Fer2_BFD-like"/>
    <property type="match status" value="1"/>
</dbReference>
<feature type="compositionally biased region" description="Basic and acidic residues" evidence="7">
    <location>
        <begin position="572"/>
        <end position="594"/>
    </location>
</feature>
<dbReference type="InterPro" id="IPR038299">
    <property type="entry name" value="DAO_C_sf"/>
</dbReference>
<feature type="domain" description="FAD dependent oxidoreductase" evidence="8">
    <location>
        <begin position="20"/>
        <end position="377"/>
    </location>
</feature>
<evidence type="ECO:0000259" key="8">
    <source>
        <dbReference type="Pfam" id="PF01266"/>
    </source>
</evidence>
<evidence type="ECO:0000256" key="5">
    <source>
        <dbReference type="ARBA" id="ARBA00023002"/>
    </source>
</evidence>
<feature type="compositionally biased region" description="Low complexity" evidence="7">
    <location>
        <begin position="559"/>
        <end position="569"/>
    </location>
</feature>
<organism evidence="10 11">
    <name type="scientific">Sorangium cellulosum</name>
    <name type="common">Polyangium cellulosum</name>
    <dbReference type="NCBI Taxonomy" id="56"/>
    <lineage>
        <taxon>Bacteria</taxon>
        <taxon>Pseudomonadati</taxon>
        <taxon>Myxococcota</taxon>
        <taxon>Polyangia</taxon>
        <taxon>Polyangiales</taxon>
        <taxon>Polyangiaceae</taxon>
        <taxon>Sorangium</taxon>
    </lineage>
</organism>
<evidence type="ECO:0000259" key="9">
    <source>
        <dbReference type="Pfam" id="PF16901"/>
    </source>
</evidence>
<proteinExistence type="inferred from homology"/>
<comment type="similarity">
    <text evidence="2 6">Belongs to the FAD-dependent glycerol-3-phosphate dehydrogenase family.</text>
</comment>
<dbReference type="Proteomes" id="UP000075502">
    <property type="component" value="Unassembled WGS sequence"/>
</dbReference>
<dbReference type="Gene3D" id="1.10.8.870">
    <property type="entry name" value="Alpha-glycerophosphate oxidase, cap domain"/>
    <property type="match status" value="1"/>
</dbReference>
<evidence type="ECO:0000256" key="7">
    <source>
        <dbReference type="SAM" id="MobiDB-lite"/>
    </source>
</evidence>
<dbReference type="SUPFAM" id="SSF51905">
    <property type="entry name" value="FAD/NAD(P)-binding domain"/>
    <property type="match status" value="1"/>
</dbReference>